<dbReference type="Proteomes" id="UP000002035">
    <property type="component" value="Unassembled WGS sequence"/>
</dbReference>
<evidence type="ECO:0000313" key="1">
    <source>
        <dbReference type="EMBL" id="EEQ30689.1"/>
    </source>
</evidence>
<organism evidence="1 2">
    <name type="scientific">Arthroderma otae (strain ATCC MYA-4605 / CBS 113480)</name>
    <name type="common">Microsporum canis</name>
    <dbReference type="NCBI Taxonomy" id="554155"/>
    <lineage>
        <taxon>Eukaryota</taxon>
        <taxon>Fungi</taxon>
        <taxon>Dikarya</taxon>
        <taxon>Ascomycota</taxon>
        <taxon>Pezizomycotina</taxon>
        <taxon>Eurotiomycetes</taxon>
        <taxon>Eurotiomycetidae</taxon>
        <taxon>Onygenales</taxon>
        <taxon>Arthrodermataceae</taxon>
        <taxon>Microsporum</taxon>
    </lineage>
</organism>
<sequence length="151" mass="17068">MTHRILGFRSHDLLGSSGCEAHKKPLDRHAALLERSLKHKDNYPPLRQQMRPRIFGAVGILFSPLLDGYPVQGRGGTPCSRSNRSSYDTWNLLSCGLGLVKKLPESWMPDDAGYPANRLRSLYLRMIRESLQLRNLLDGISTSQHYSVYAC</sequence>
<dbReference type="VEuPathDB" id="FungiDB:MCYG_03508"/>
<dbReference type="HOGENOM" id="CLU_1730991_0_0_1"/>
<gene>
    <name evidence="1" type="ORF">MCYG_03508</name>
</gene>
<evidence type="ECO:0000313" key="2">
    <source>
        <dbReference type="Proteomes" id="UP000002035"/>
    </source>
</evidence>
<dbReference type="RefSeq" id="XP_002848002.1">
    <property type="nucleotide sequence ID" value="XM_002847956.1"/>
</dbReference>
<dbReference type="EMBL" id="DS995703">
    <property type="protein sequence ID" value="EEQ30689.1"/>
    <property type="molecule type" value="Genomic_DNA"/>
</dbReference>
<dbReference type="GeneID" id="9229324"/>
<dbReference type="AlphaFoldDB" id="C5FLW7"/>
<proteinExistence type="predicted"/>
<keyword evidence="2" id="KW-1185">Reference proteome</keyword>
<accession>C5FLW7</accession>
<protein>
    <submittedName>
        <fullName evidence="1">Uncharacterized protein</fullName>
    </submittedName>
</protein>
<name>C5FLW7_ARTOC</name>
<reference evidence="2" key="1">
    <citation type="journal article" date="2012" name="MBio">
        <title>Comparative genome analysis of Trichophyton rubrum and related dermatophytes reveals candidate genes involved in infection.</title>
        <authorList>
            <person name="Martinez D.A."/>
            <person name="Oliver B.G."/>
            <person name="Graeser Y."/>
            <person name="Goldberg J.M."/>
            <person name="Li W."/>
            <person name="Martinez-Rossi N.M."/>
            <person name="Monod M."/>
            <person name="Shelest E."/>
            <person name="Barton R.C."/>
            <person name="Birch E."/>
            <person name="Brakhage A.A."/>
            <person name="Chen Z."/>
            <person name="Gurr S.J."/>
            <person name="Heiman D."/>
            <person name="Heitman J."/>
            <person name="Kosti I."/>
            <person name="Rossi A."/>
            <person name="Saif S."/>
            <person name="Samalova M."/>
            <person name="Saunders C.W."/>
            <person name="Shea T."/>
            <person name="Summerbell R.C."/>
            <person name="Xu J."/>
            <person name="Young S."/>
            <person name="Zeng Q."/>
            <person name="Birren B.W."/>
            <person name="Cuomo C.A."/>
            <person name="White T.C."/>
        </authorList>
    </citation>
    <scope>NUCLEOTIDE SEQUENCE [LARGE SCALE GENOMIC DNA]</scope>
    <source>
        <strain evidence="2">ATCC MYA-4605 / CBS 113480</strain>
    </source>
</reference>